<dbReference type="EMBL" id="CP001103">
    <property type="protein sequence ID" value="AEA97313.1"/>
    <property type="molecule type" value="Genomic_DNA"/>
</dbReference>
<proteinExistence type="predicted"/>
<dbReference type="InterPro" id="IPR011034">
    <property type="entry name" value="Formyl_transferase-like_C_sf"/>
</dbReference>
<dbReference type="Pfam" id="PF00551">
    <property type="entry name" value="Formyl_trans_N"/>
    <property type="match status" value="1"/>
</dbReference>
<dbReference type="RefSeq" id="WP_012517655.1">
    <property type="nucleotide sequence ID" value="NC_011138.3"/>
</dbReference>
<reference evidence="2 3" key="2">
    <citation type="journal article" date="2015" name="Antonie Van Leeuwenhoek">
        <title>Ecophysiological diversity of a novel member of the genus Alteromonas, and description of Alteromonas mediterranea sp. nov.</title>
        <authorList>
            <person name="Ivanova E.P."/>
            <person name="Lopez-Perez M."/>
            <person name="Zabalos M."/>
            <person name="Nguyen S.H."/>
            <person name="Webb H.K."/>
            <person name="Ryan J."/>
            <person name="Lagutin K."/>
            <person name="Vyssotski M."/>
            <person name="Crawford R.J."/>
            <person name="Rodriguez-Valera F."/>
        </authorList>
    </citation>
    <scope>NUCLEOTIDE SEQUENCE [LARGE SCALE GENOMIC DNA]</scope>
    <source>
        <strain evidence="3">DSM 17117 / CIP 110805 / LMG 28347 / Deep ecotype</strain>
    </source>
</reference>
<protein>
    <recommendedName>
        <fullName evidence="1">Formyl transferase N-terminal domain-containing protein</fullName>
    </recommendedName>
</protein>
<dbReference type="AlphaFoldDB" id="F2G3X1"/>
<dbReference type="HOGENOM" id="CLU_105782_0_0_6"/>
<feature type="domain" description="Formyl transferase N-terminal" evidence="1">
    <location>
        <begin position="45"/>
        <end position="119"/>
    </location>
</feature>
<accession>F2G3X1</accession>
<gene>
    <name evidence="2" type="ordered locus">MADE_1005855</name>
</gene>
<keyword evidence="3" id="KW-1185">Reference proteome</keyword>
<evidence type="ECO:0000259" key="1">
    <source>
        <dbReference type="Pfam" id="PF00551"/>
    </source>
</evidence>
<evidence type="ECO:0000313" key="3">
    <source>
        <dbReference type="Proteomes" id="UP000001870"/>
    </source>
</evidence>
<dbReference type="InterPro" id="IPR036477">
    <property type="entry name" value="Formyl_transf_N_sf"/>
</dbReference>
<dbReference type="Proteomes" id="UP000001870">
    <property type="component" value="Chromosome"/>
</dbReference>
<dbReference type="PATRIC" id="fig|314275.5.peg.1158"/>
<name>F2G3X1_ALTMD</name>
<dbReference type="Gene3D" id="3.10.25.20">
    <property type="match status" value="1"/>
</dbReference>
<dbReference type="InterPro" id="IPR002376">
    <property type="entry name" value="Formyl_transf_N"/>
</dbReference>
<organism evidence="2 3">
    <name type="scientific">Alteromonas mediterranea (strain DSM 17117 / CIP 110805 / LMG 28347 / Deep ecotype)</name>
    <dbReference type="NCBI Taxonomy" id="1774373"/>
    <lineage>
        <taxon>Bacteria</taxon>
        <taxon>Pseudomonadati</taxon>
        <taxon>Pseudomonadota</taxon>
        <taxon>Gammaproteobacteria</taxon>
        <taxon>Alteromonadales</taxon>
        <taxon>Alteromonadaceae</taxon>
        <taxon>Alteromonas/Salinimonas group</taxon>
        <taxon>Alteromonas</taxon>
    </lineage>
</organism>
<sequence length="214" mass="24639">MYFSSVNILVDNQSWILQHATILYNKLKELNLKVRLVRSHNDLDYADVTFLLGCTQIVSTENLSKSKYNLVVHESALPQGRGFAPMAWQIINGVNTIPISLIDATDKIDGGKIWLQKQMYLNGDELYDEWRSIQGEYTIALCLEFIVSYDTLVAQPQKGEASYYKRRTPEDSELDVNQSIAQQFDLLRTVDNENFPAFIDYRGSRYTILINKQK</sequence>
<reference evidence="2 3" key="1">
    <citation type="journal article" date="2008" name="ISME J.">
        <title>Comparative genomics of two ecotypes of the marine planktonic copiotroph Alteromonas macleodii suggests alternative lifestyles associated with different kinds of particulate organic matter.</title>
        <authorList>
            <person name="Ivars-Martinez E."/>
            <person name="Martin-Cuadrado A.B."/>
            <person name="D'Auria G."/>
            <person name="Mira A."/>
            <person name="Ferriera S."/>
            <person name="Johnson J."/>
            <person name="Friedman R."/>
            <person name="Rodriguez-Valera F."/>
        </authorList>
    </citation>
    <scope>NUCLEOTIDE SEQUENCE [LARGE SCALE GENOMIC DNA]</scope>
    <source>
        <strain evidence="3">DSM 17117 / CIP 110805 / LMG 28347 / Deep ecotype</strain>
    </source>
</reference>
<dbReference type="SUPFAM" id="SSF50486">
    <property type="entry name" value="FMT C-terminal domain-like"/>
    <property type="match status" value="1"/>
</dbReference>
<dbReference type="Gene3D" id="3.40.50.170">
    <property type="entry name" value="Formyl transferase, N-terminal domain"/>
    <property type="match status" value="1"/>
</dbReference>
<dbReference type="SUPFAM" id="SSF53328">
    <property type="entry name" value="Formyltransferase"/>
    <property type="match status" value="1"/>
</dbReference>
<evidence type="ECO:0000313" key="2">
    <source>
        <dbReference type="EMBL" id="AEA97313.1"/>
    </source>
</evidence>
<dbReference type="GO" id="GO:0003824">
    <property type="term" value="F:catalytic activity"/>
    <property type="evidence" value="ECO:0007669"/>
    <property type="project" value="InterPro"/>
</dbReference>
<dbReference type="KEGG" id="amc:MADE_1005855"/>